<evidence type="ECO:0000259" key="1">
    <source>
        <dbReference type="Pfam" id="PF00668"/>
    </source>
</evidence>
<feature type="non-terminal residue" evidence="2">
    <location>
        <position position="1"/>
    </location>
</feature>
<gene>
    <name evidence="2" type="ORF">IU459_37750</name>
</gene>
<dbReference type="Pfam" id="PF00668">
    <property type="entry name" value="Condensation"/>
    <property type="match status" value="1"/>
</dbReference>
<dbReference type="RefSeq" id="WP_195134338.1">
    <property type="nucleotide sequence ID" value="NZ_JADLQX010000263.1"/>
</dbReference>
<dbReference type="InterPro" id="IPR001242">
    <property type="entry name" value="Condensation_dom"/>
</dbReference>
<sequence length="114" mass="11910">STDIAIGTPIAGRGERALDDVVGMFVNTLVLRSQVDPGAGFGELLEQVRRTDLAAFANADVPFERLVDVISPVRSQAHHPLFQVALTFEAASAADLGAVALPGLDIAVVDFDPG</sequence>
<protein>
    <recommendedName>
        <fullName evidence="1">Condensation domain-containing protein</fullName>
    </recommendedName>
</protein>
<reference evidence="2 3" key="1">
    <citation type="submission" date="2020-10" db="EMBL/GenBank/DDBJ databases">
        <title>Identification of Nocardia species via Next-generation sequencing and recognition of intraspecies genetic diversity.</title>
        <authorList>
            <person name="Li P."/>
            <person name="Li P."/>
            <person name="Lu B."/>
        </authorList>
    </citation>
    <scope>NUCLEOTIDE SEQUENCE [LARGE SCALE GENOMIC DNA]</scope>
    <source>
        <strain evidence="2 3">BJ06-0157</strain>
    </source>
</reference>
<comment type="caution">
    <text evidence="2">The sequence shown here is derived from an EMBL/GenBank/DDBJ whole genome shotgun (WGS) entry which is preliminary data.</text>
</comment>
<evidence type="ECO:0000313" key="2">
    <source>
        <dbReference type="EMBL" id="MBF6303191.1"/>
    </source>
</evidence>
<accession>A0ABS0D3F3</accession>
<evidence type="ECO:0000313" key="3">
    <source>
        <dbReference type="Proteomes" id="UP000702209"/>
    </source>
</evidence>
<dbReference type="SUPFAM" id="SSF52777">
    <property type="entry name" value="CoA-dependent acyltransferases"/>
    <property type="match status" value="1"/>
</dbReference>
<dbReference type="Gene3D" id="3.30.559.30">
    <property type="entry name" value="Nonribosomal peptide synthetase, condensation domain"/>
    <property type="match status" value="1"/>
</dbReference>
<dbReference type="EMBL" id="JADLQX010000263">
    <property type="protein sequence ID" value="MBF6303191.1"/>
    <property type="molecule type" value="Genomic_DNA"/>
</dbReference>
<name>A0ABS0D3F3_9NOCA</name>
<organism evidence="2 3">
    <name type="scientific">Nocardia amamiensis</name>
    <dbReference type="NCBI Taxonomy" id="404578"/>
    <lineage>
        <taxon>Bacteria</taxon>
        <taxon>Bacillati</taxon>
        <taxon>Actinomycetota</taxon>
        <taxon>Actinomycetes</taxon>
        <taxon>Mycobacteriales</taxon>
        <taxon>Nocardiaceae</taxon>
        <taxon>Nocardia</taxon>
    </lineage>
</organism>
<feature type="domain" description="Condensation" evidence="1">
    <location>
        <begin position="2"/>
        <end position="90"/>
    </location>
</feature>
<keyword evidence="3" id="KW-1185">Reference proteome</keyword>
<feature type="non-terminal residue" evidence="2">
    <location>
        <position position="114"/>
    </location>
</feature>
<proteinExistence type="predicted"/>
<dbReference type="Proteomes" id="UP000702209">
    <property type="component" value="Unassembled WGS sequence"/>
</dbReference>